<dbReference type="PANTHER" id="PTHR44757:SF2">
    <property type="entry name" value="BIOFILM ARCHITECTURE MAINTENANCE PROTEIN MBAA"/>
    <property type="match status" value="1"/>
</dbReference>
<dbReference type="Gene3D" id="3.40.190.10">
    <property type="entry name" value="Periplasmic binding protein-like II"/>
    <property type="match status" value="2"/>
</dbReference>
<evidence type="ECO:0000259" key="4">
    <source>
        <dbReference type="PROSITE" id="PS50883"/>
    </source>
</evidence>
<feature type="domain" description="PAS" evidence="2">
    <location>
        <begin position="376"/>
        <end position="407"/>
    </location>
</feature>
<dbReference type="PROSITE" id="PS50113">
    <property type="entry name" value="PAC"/>
    <property type="match status" value="1"/>
</dbReference>
<protein>
    <submittedName>
        <fullName evidence="6">Putative signaling protein</fullName>
    </submittedName>
</protein>
<dbReference type="AlphaFoldDB" id="A0A554WJV5"/>
<feature type="domain" description="GGDEF" evidence="5">
    <location>
        <begin position="519"/>
        <end position="663"/>
    </location>
</feature>
<name>A0A554WJV5_9BURK</name>
<dbReference type="InterPro" id="IPR001633">
    <property type="entry name" value="EAL_dom"/>
</dbReference>
<dbReference type="OrthoDB" id="9813903at2"/>
<dbReference type="InterPro" id="IPR000014">
    <property type="entry name" value="PAS"/>
</dbReference>
<dbReference type="RefSeq" id="WP_143896407.1">
    <property type="nucleotide sequence ID" value="NZ_VJND01000015.1"/>
</dbReference>
<dbReference type="SMART" id="SM00052">
    <property type="entry name" value="EAL"/>
    <property type="match status" value="1"/>
</dbReference>
<dbReference type="PROSITE" id="PS50112">
    <property type="entry name" value="PAS"/>
    <property type="match status" value="1"/>
</dbReference>
<accession>A0A554WJV5</accession>
<evidence type="ECO:0000259" key="3">
    <source>
        <dbReference type="PROSITE" id="PS50113"/>
    </source>
</evidence>
<dbReference type="Pfam" id="PF12974">
    <property type="entry name" value="Phosphonate-bd"/>
    <property type="match status" value="1"/>
</dbReference>
<dbReference type="SUPFAM" id="SSF55785">
    <property type="entry name" value="PYP-like sensor domain (PAS domain)"/>
    <property type="match status" value="1"/>
</dbReference>
<dbReference type="SUPFAM" id="SSF141868">
    <property type="entry name" value="EAL domain-like"/>
    <property type="match status" value="1"/>
</dbReference>
<dbReference type="Proteomes" id="UP000320225">
    <property type="component" value="Unassembled WGS sequence"/>
</dbReference>
<dbReference type="PROSITE" id="PS50883">
    <property type="entry name" value="EAL"/>
    <property type="match status" value="1"/>
</dbReference>
<dbReference type="InterPro" id="IPR035919">
    <property type="entry name" value="EAL_sf"/>
</dbReference>
<dbReference type="InterPro" id="IPR000160">
    <property type="entry name" value="GGDEF_dom"/>
</dbReference>
<dbReference type="Pfam" id="PF00990">
    <property type="entry name" value="GGDEF"/>
    <property type="match status" value="1"/>
</dbReference>
<evidence type="ECO:0000313" key="7">
    <source>
        <dbReference type="Proteomes" id="UP000320225"/>
    </source>
</evidence>
<dbReference type="SUPFAM" id="SSF53850">
    <property type="entry name" value="Periplasmic binding protein-like II"/>
    <property type="match status" value="1"/>
</dbReference>
<dbReference type="InterPro" id="IPR043128">
    <property type="entry name" value="Rev_trsase/Diguanyl_cyclase"/>
</dbReference>
<dbReference type="Gene3D" id="3.30.70.270">
    <property type="match status" value="1"/>
</dbReference>
<feature type="domain" description="PAC" evidence="3">
    <location>
        <begin position="435"/>
        <end position="487"/>
    </location>
</feature>
<evidence type="ECO:0000313" key="6">
    <source>
        <dbReference type="EMBL" id="TSE23852.1"/>
    </source>
</evidence>
<dbReference type="CDD" id="cd01948">
    <property type="entry name" value="EAL"/>
    <property type="match status" value="1"/>
</dbReference>
<dbReference type="SMART" id="SM00086">
    <property type="entry name" value="PAC"/>
    <property type="match status" value="1"/>
</dbReference>
<evidence type="ECO:0000259" key="2">
    <source>
        <dbReference type="PROSITE" id="PS50112"/>
    </source>
</evidence>
<dbReference type="Pfam" id="PF00563">
    <property type="entry name" value="EAL"/>
    <property type="match status" value="1"/>
</dbReference>
<dbReference type="EMBL" id="VJND01000015">
    <property type="protein sequence ID" value="TSE23852.1"/>
    <property type="molecule type" value="Genomic_DNA"/>
</dbReference>
<dbReference type="SUPFAM" id="SSF55073">
    <property type="entry name" value="Nucleotide cyclase"/>
    <property type="match status" value="1"/>
</dbReference>
<sequence>MRRGHDVRAAAAARLARALVLLLGLLGAWLAPAHADHAELRLGILAPRPLEVEERDWTPLLQALQRQMPGIGLRTRLLDYAALDAAVRARELDVIVTNPAHYVALRHTHGLSTALATLVRRRHGVESTAFGGTVLVRAESPLRRWQDLRGRRVGVPHDESLAGWHLQRHELRRRGVPEDDITWERIGLPQDNVVLALLEGRVEAAFVRDGVLEAMVAAGRVPPDRLRVLQRQDLPGYPVAVSTPLVPEWPVAVMSSVDDDTHRALTLALLHAHEDAALRTGPLAGFVPPQGYTAVERILRELRVRPFGVPQLTWRETLQVNAGPLALAGAGVLALLLFLLGLLHQKRRLRQALREQSRLLDELAITAKTFDSYQGVLITDAQGRIVRVNRAFETITGYGPDEAVGRTPGALLRSGRHDAAFYRTMWQALAEHGHWEGEIWNRRKDGAVYPEWLTISAVTDAVGKVRHYVAIFSDISWRKQAEAQIENLAFFDPLTGLANRRLLLDRLQQALRQARRNARWGAVLFLDLDFFKSINDTYGHDAGDAVLRIIGERIRAVLREQDTPGRLGGDEFLVLLPATFERRDDAALAAQTVADKLGTALRQPITHKDQTITLTLSIGIALYGDGAAGSVADGDATQLLKAADLAMYSVKQAGRNGVAFFDPEMEAAIRQRHQLQRDLAHAIEAGELRLYLQPQVDVRGRVVGAEALVRWQRADGTLVPPGAFIPLAEETGLILPLGDWVLQQATQLLRQWQGDAALAALRLSVNVSARQFRDPGFGERVQQALAQQGVAPGRLELEITESVFLEDLDHARATLQALDALGVSLALDDFGTGYSSLAYLAELPFDTIKIDQRFVARLGQHSRQDEAIITTIIALGRKLRMQVLAEGVETEQQENYLLSHGCHLLQGFRYGRPMPLEQFEALVHAQPRDPV</sequence>
<proteinExistence type="predicted"/>
<dbReference type="PROSITE" id="PS50887">
    <property type="entry name" value="GGDEF"/>
    <property type="match status" value="1"/>
</dbReference>
<feature type="domain" description="EAL" evidence="4">
    <location>
        <begin position="672"/>
        <end position="927"/>
    </location>
</feature>
<evidence type="ECO:0000259" key="5">
    <source>
        <dbReference type="PROSITE" id="PS50887"/>
    </source>
</evidence>
<dbReference type="NCBIfam" id="TIGR00254">
    <property type="entry name" value="GGDEF"/>
    <property type="match status" value="1"/>
</dbReference>
<keyword evidence="7" id="KW-1185">Reference proteome</keyword>
<dbReference type="FunFam" id="3.30.70.270:FF:000001">
    <property type="entry name" value="Diguanylate cyclase domain protein"/>
    <property type="match status" value="1"/>
</dbReference>
<dbReference type="Gene3D" id="3.30.450.20">
    <property type="entry name" value="PAS domain"/>
    <property type="match status" value="1"/>
</dbReference>
<dbReference type="InterPro" id="IPR001610">
    <property type="entry name" value="PAC"/>
</dbReference>
<dbReference type="GO" id="GO:0071111">
    <property type="term" value="F:cyclic-guanylate-specific phosphodiesterase activity"/>
    <property type="evidence" value="ECO:0007669"/>
    <property type="project" value="UniProtKB-EC"/>
</dbReference>
<dbReference type="InterPro" id="IPR035965">
    <property type="entry name" value="PAS-like_dom_sf"/>
</dbReference>
<dbReference type="PANTHER" id="PTHR44757">
    <property type="entry name" value="DIGUANYLATE CYCLASE DGCP"/>
    <property type="match status" value="1"/>
</dbReference>
<dbReference type="InterPro" id="IPR052155">
    <property type="entry name" value="Biofilm_reg_signaling"/>
</dbReference>
<dbReference type="Gene3D" id="3.20.20.450">
    <property type="entry name" value="EAL domain"/>
    <property type="match status" value="1"/>
</dbReference>
<dbReference type="CDD" id="cd01949">
    <property type="entry name" value="GGDEF"/>
    <property type="match status" value="1"/>
</dbReference>
<dbReference type="SMART" id="SM00091">
    <property type="entry name" value="PAS"/>
    <property type="match status" value="1"/>
</dbReference>
<dbReference type="GO" id="GO:0071732">
    <property type="term" value="P:cellular response to nitric oxide"/>
    <property type="evidence" value="ECO:0007669"/>
    <property type="project" value="UniProtKB-ARBA"/>
</dbReference>
<dbReference type="Pfam" id="PF13426">
    <property type="entry name" value="PAS_9"/>
    <property type="match status" value="1"/>
</dbReference>
<evidence type="ECO:0000256" key="1">
    <source>
        <dbReference type="ARBA" id="ARBA00051114"/>
    </source>
</evidence>
<dbReference type="NCBIfam" id="TIGR00229">
    <property type="entry name" value="sensory_box"/>
    <property type="match status" value="1"/>
</dbReference>
<gene>
    <name evidence="6" type="ORF">Tsedi_02102</name>
</gene>
<reference evidence="6 7" key="1">
    <citation type="submission" date="2019-07" db="EMBL/GenBank/DDBJ databases">
        <title>Tepidimonas sediminis YIM 72259 draft genome.</title>
        <authorList>
            <person name="Da Costa M.S."/>
            <person name="Froufe H.J.C."/>
            <person name="Egas C."/>
            <person name="Albuquerque L."/>
        </authorList>
    </citation>
    <scope>NUCLEOTIDE SEQUENCE [LARGE SCALE GENOMIC DNA]</scope>
    <source>
        <strain evidence="6 7">YIM 72259</strain>
    </source>
</reference>
<dbReference type="InterPro" id="IPR029787">
    <property type="entry name" value="Nucleotide_cyclase"/>
</dbReference>
<dbReference type="SMART" id="SM00267">
    <property type="entry name" value="GGDEF"/>
    <property type="match status" value="1"/>
</dbReference>
<dbReference type="CDD" id="cd00130">
    <property type="entry name" value="PAS"/>
    <property type="match status" value="1"/>
</dbReference>
<organism evidence="6 7">
    <name type="scientific">Tepidimonas sediminis</name>
    <dbReference type="NCBI Taxonomy" id="2588941"/>
    <lineage>
        <taxon>Bacteria</taxon>
        <taxon>Pseudomonadati</taxon>
        <taxon>Pseudomonadota</taxon>
        <taxon>Betaproteobacteria</taxon>
        <taxon>Burkholderiales</taxon>
        <taxon>Tepidimonas</taxon>
    </lineage>
</organism>
<comment type="caution">
    <text evidence="6">The sequence shown here is derived from an EMBL/GenBank/DDBJ whole genome shotgun (WGS) entry which is preliminary data.</text>
</comment>
<comment type="catalytic activity">
    <reaction evidence="1">
        <text>3',3'-c-di-GMP + H2O = 5'-phosphoguanylyl(3'-&gt;5')guanosine + H(+)</text>
        <dbReference type="Rhea" id="RHEA:24902"/>
        <dbReference type="ChEBI" id="CHEBI:15377"/>
        <dbReference type="ChEBI" id="CHEBI:15378"/>
        <dbReference type="ChEBI" id="CHEBI:58754"/>
        <dbReference type="ChEBI" id="CHEBI:58805"/>
        <dbReference type="EC" id="3.1.4.52"/>
    </reaction>
    <physiologicalReaction direction="left-to-right" evidence="1">
        <dbReference type="Rhea" id="RHEA:24903"/>
    </physiologicalReaction>
</comment>
<dbReference type="FunFam" id="3.20.20.450:FF:000001">
    <property type="entry name" value="Cyclic di-GMP phosphodiesterase yahA"/>
    <property type="match status" value="1"/>
</dbReference>
<dbReference type="InterPro" id="IPR000700">
    <property type="entry name" value="PAS-assoc_C"/>
</dbReference>